<evidence type="ECO:0000313" key="10">
    <source>
        <dbReference type="Proteomes" id="UP000029964"/>
    </source>
</evidence>
<feature type="transmembrane region" description="Helical" evidence="7">
    <location>
        <begin position="36"/>
        <end position="55"/>
    </location>
</feature>
<protein>
    <recommendedName>
        <fullName evidence="8">Rhodopsin domain-containing protein</fullName>
    </recommendedName>
</protein>
<reference evidence="10" key="1">
    <citation type="journal article" date="2014" name="Genome Announc.">
        <title>Genome sequence and annotation of Acremonium chrysogenum, producer of the beta-lactam antibiotic cephalosporin C.</title>
        <authorList>
            <person name="Terfehr D."/>
            <person name="Dahlmann T.A."/>
            <person name="Specht T."/>
            <person name="Zadra I."/>
            <person name="Kuernsteiner H."/>
            <person name="Kueck U."/>
        </authorList>
    </citation>
    <scope>NUCLEOTIDE SEQUENCE [LARGE SCALE GENOMIC DNA]</scope>
    <source>
        <strain evidence="10">ATCC 11550 / CBS 779.69 / DSM 880 / IAM 14645 / JCM 23072 / IMI 49137</strain>
    </source>
</reference>
<dbReference type="OrthoDB" id="3903189at2759"/>
<dbReference type="HOGENOM" id="CLU_019101_1_0_1"/>
<organism evidence="9 10">
    <name type="scientific">Hapsidospora chrysogenum (strain ATCC 11550 / CBS 779.69 / DSM 880 / IAM 14645 / JCM 23072 / IMI 49137)</name>
    <name type="common">Acremonium chrysogenum</name>
    <dbReference type="NCBI Taxonomy" id="857340"/>
    <lineage>
        <taxon>Eukaryota</taxon>
        <taxon>Fungi</taxon>
        <taxon>Dikarya</taxon>
        <taxon>Ascomycota</taxon>
        <taxon>Pezizomycotina</taxon>
        <taxon>Sordariomycetes</taxon>
        <taxon>Hypocreomycetidae</taxon>
        <taxon>Hypocreales</taxon>
        <taxon>Bionectriaceae</taxon>
        <taxon>Hapsidospora</taxon>
    </lineage>
</organism>
<feature type="region of interest" description="Disordered" evidence="6">
    <location>
        <begin position="299"/>
        <end position="363"/>
    </location>
</feature>
<dbReference type="AlphaFoldDB" id="A0A086SZ64"/>
<comment type="similarity">
    <text evidence="5">Belongs to the SAT4 family.</text>
</comment>
<evidence type="ECO:0000256" key="1">
    <source>
        <dbReference type="ARBA" id="ARBA00004141"/>
    </source>
</evidence>
<feature type="domain" description="Rhodopsin" evidence="8">
    <location>
        <begin position="24"/>
        <end position="255"/>
    </location>
</feature>
<dbReference type="Pfam" id="PF20684">
    <property type="entry name" value="Fung_rhodopsin"/>
    <property type="match status" value="1"/>
</dbReference>
<feature type="transmembrane region" description="Helical" evidence="7">
    <location>
        <begin position="161"/>
        <end position="189"/>
    </location>
</feature>
<dbReference type="InterPro" id="IPR049326">
    <property type="entry name" value="Rhodopsin_dom_fungi"/>
</dbReference>
<evidence type="ECO:0000256" key="7">
    <source>
        <dbReference type="SAM" id="Phobius"/>
    </source>
</evidence>
<proteinExistence type="inferred from homology"/>
<evidence type="ECO:0000259" key="8">
    <source>
        <dbReference type="Pfam" id="PF20684"/>
    </source>
</evidence>
<evidence type="ECO:0000256" key="4">
    <source>
        <dbReference type="ARBA" id="ARBA00023136"/>
    </source>
</evidence>
<dbReference type="Proteomes" id="UP000029964">
    <property type="component" value="Unassembled WGS sequence"/>
</dbReference>
<keyword evidence="4 7" id="KW-0472">Membrane</keyword>
<sequence>MNNSTLAIHWLFSAISLLIMGLRLTQDFNLGDYVTMGAIVCCLSRAGLIHVVLAWGTSNIPAAVRASHTFTKEEIYQREVGSKLSIVNRFFYNSYLWLQKLVLLDVYRRLMADLRWEKVTIRVFLFVFLVTYIVVQVANVVECKPMRLYWQIVPDPGKCAAAQVQLVVLGVLNIVTDIMLIILPIPVIAYWKKPWKRKIKLYILFTLGFFIIAITVIRLPINAINKNSQVNRTTWASTELLTAAIVVNAPTLYGLWNLRRLRRSDQGSDQKYPTQAGSGRGAHDEFWHPDARGLTAHARAGTSSGADDDEVFAMAPTSRSRPHRARPSDGILQTKELTISEEIRSHDAEHASVHSSERGILRG</sequence>
<accession>A0A086SZ64</accession>
<evidence type="ECO:0000256" key="3">
    <source>
        <dbReference type="ARBA" id="ARBA00022989"/>
    </source>
</evidence>
<gene>
    <name evidence="9" type="ORF">ACRE_068620</name>
</gene>
<dbReference type="InterPro" id="IPR052337">
    <property type="entry name" value="SAT4-like"/>
</dbReference>
<feature type="transmembrane region" description="Helical" evidence="7">
    <location>
        <begin position="201"/>
        <end position="221"/>
    </location>
</feature>
<comment type="caution">
    <text evidence="9">The sequence shown here is derived from an EMBL/GenBank/DDBJ whole genome shotgun (WGS) entry which is preliminary data.</text>
</comment>
<evidence type="ECO:0000256" key="5">
    <source>
        <dbReference type="ARBA" id="ARBA00038359"/>
    </source>
</evidence>
<feature type="compositionally biased region" description="Basic and acidic residues" evidence="6">
    <location>
        <begin position="341"/>
        <end position="363"/>
    </location>
</feature>
<dbReference type="GO" id="GO:0016020">
    <property type="term" value="C:membrane"/>
    <property type="evidence" value="ECO:0007669"/>
    <property type="project" value="UniProtKB-SubCell"/>
</dbReference>
<feature type="transmembrane region" description="Helical" evidence="7">
    <location>
        <begin position="241"/>
        <end position="258"/>
    </location>
</feature>
<feature type="region of interest" description="Disordered" evidence="6">
    <location>
        <begin position="266"/>
        <end position="285"/>
    </location>
</feature>
<name>A0A086SZ64_HAPC1</name>
<evidence type="ECO:0000256" key="2">
    <source>
        <dbReference type="ARBA" id="ARBA00022692"/>
    </source>
</evidence>
<dbReference type="PANTHER" id="PTHR33048">
    <property type="entry name" value="PTH11-LIKE INTEGRAL MEMBRANE PROTEIN (AFU_ORTHOLOGUE AFUA_5G11245)"/>
    <property type="match status" value="1"/>
</dbReference>
<keyword evidence="3 7" id="KW-1133">Transmembrane helix</keyword>
<feature type="transmembrane region" description="Helical" evidence="7">
    <location>
        <begin position="119"/>
        <end position="141"/>
    </location>
</feature>
<dbReference type="STRING" id="857340.A0A086SZ64"/>
<keyword evidence="10" id="KW-1185">Reference proteome</keyword>
<comment type="subcellular location">
    <subcellularLocation>
        <location evidence="1">Membrane</location>
        <topology evidence="1">Multi-pass membrane protein</topology>
    </subcellularLocation>
</comment>
<keyword evidence="2 7" id="KW-0812">Transmembrane</keyword>
<dbReference type="PANTHER" id="PTHR33048:SF166">
    <property type="entry name" value="PTH11-LIKE INTEGRAL MEMBRANE PROTEIN"/>
    <property type="match status" value="1"/>
</dbReference>
<dbReference type="EMBL" id="JPKY01000095">
    <property type="protein sequence ID" value="KFH42396.1"/>
    <property type="molecule type" value="Genomic_DNA"/>
</dbReference>
<feature type="transmembrane region" description="Helical" evidence="7">
    <location>
        <begin position="6"/>
        <end position="24"/>
    </location>
</feature>
<evidence type="ECO:0000256" key="6">
    <source>
        <dbReference type="SAM" id="MobiDB-lite"/>
    </source>
</evidence>
<evidence type="ECO:0000313" key="9">
    <source>
        <dbReference type="EMBL" id="KFH42396.1"/>
    </source>
</evidence>